<organism evidence="8 9">
    <name type="scientific">Polystyrenella longa</name>
    <dbReference type="NCBI Taxonomy" id="2528007"/>
    <lineage>
        <taxon>Bacteria</taxon>
        <taxon>Pseudomonadati</taxon>
        <taxon>Planctomycetota</taxon>
        <taxon>Planctomycetia</taxon>
        <taxon>Planctomycetales</taxon>
        <taxon>Planctomycetaceae</taxon>
        <taxon>Polystyrenella</taxon>
    </lineage>
</organism>
<dbReference type="PANTHER" id="PTHR12835">
    <property type="entry name" value="BIOTIN PROTEIN LIGASE"/>
    <property type="match status" value="1"/>
</dbReference>
<dbReference type="InterPro" id="IPR003142">
    <property type="entry name" value="BPL_C"/>
</dbReference>
<reference evidence="8 9" key="1">
    <citation type="submission" date="2019-02" db="EMBL/GenBank/DDBJ databases">
        <title>Deep-cultivation of Planctomycetes and their phenomic and genomic characterization uncovers novel biology.</title>
        <authorList>
            <person name="Wiegand S."/>
            <person name="Jogler M."/>
            <person name="Boedeker C."/>
            <person name="Pinto D."/>
            <person name="Vollmers J."/>
            <person name="Rivas-Marin E."/>
            <person name="Kohn T."/>
            <person name="Peeters S.H."/>
            <person name="Heuer A."/>
            <person name="Rast P."/>
            <person name="Oberbeckmann S."/>
            <person name="Bunk B."/>
            <person name="Jeske O."/>
            <person name="Meyerdierks A."/>
            <person name="Storesund J.E."/>
            <person name="Kallscheuer N."/>
            <person name="Luecker S."/>
            <person name="Lage O.M."/>
            <person name="Pohl T."/>
            <person name="Merkel B.J."/>
            <person name="Hornburger P."/>
            <person name="Mueller R.-W."/>
            <person name="Bruemmer F."/>
            <person name="Labrenz M."/>
            <person name="Spormann A.M."/>
            <person name="Op den Camp H."/>
            <person name="Overmann J."/>
            <person name="Amann R."/>
            <person name="Jetten M.S.M."/>
            <person name="Mascher T."/>
            <person name="Medema M.H."/>
            <person name="Devos D.P."/>
            <person name="Kaster A.-K."/>
            <person name="Ovreas L."/>
            <person name="Rohde M."/>
            <person name="Galperin M.Y."/>
            <person name="Jogler C."/>
        </authorList>
    </citation>
    <scope>NUCLEOTIDE SEQUENCE [LARGE SCALE GENOMIC DNA]</scope>
    <source>
        <strain evidence="8 9">Pla110</strain>
    </source>
</reference>
<evidence type="ECO:0000256" key="3">
    <source>
        <dbReference type="ARBA" id="ARBA00022840"/>
    </source>
</evidence>
<evidence type="ECO:0000259" key="7">
    <source>
        <dbReference type="PROSITE" id="PS51733"/>
    </source>
</evidence>
<evidence type="ECO:0000256" key="2">
    <source>
        <dbReference type="ARBA" id="ARBA00022741"/>
    </source>
</evidence>
<dbReference type="SUPFAM" id="SSF50037">
    <property type="entry name" value="C-terminal domain of transcriptional repressors"/>
    <property type="match status" value="1"/>
</dbReference>
<evidence type="ECO:0000256" key="6">
    <source>
        <dbReference type="ARBA" id="ARBA00047846"/>
    </source>
</evidence>
<evidence type="ECO:0000313" key="8">
    <source>
        <dbReference type="EMBL" id="QDU81332.1"/>
    </source>
</evidence>
<dbReference type="Proteomes" id="UP000317178">
    <property type="component" value="Chromosome"/>
</dbReference>
<evidence type="ECO:0000256" key="4">
    <source>
        <dbReference type="ARBA" id="ARBA00023267"/>
    </source>
</evidence>
<dbReference type="GO" id="GO:0005524">
    <property type="term" value="F:ATP binding"/>
    <property type="evidence" value="ECO:0007669"/>
    <property type="project" value="UniProtKB-KW"/>
</dbReference>
<dbReference type="SUPFAM" id="SSF55681">
    <property type="entry name" value="Class II aaRS and biotin synthetases"/>
    <property type="match status" value="1"/>
</dbReference>
<dbReference type="NCBIfam" id="TIGR00121">
    <property type="entry name" value="birA_ligase"/>
    <property type="match status" value="1"/>
</dbReference>
<evidence type="ECO:0000256" key="5">
    <source>
        <dbReference type="ARBA" id="ARBA00024227"/>
    </source>
</evidence>
<dbReference type="PANTHER" id="PTHR12835:SF5">
    <property type="entry name" value="BIOTIN--PROTEIN LIGASE"/>
    <property type="match status" value="1"/>
</dbReference>
<keyword evidence="2" id="KW-0547">Nucleotide-binding</keyword>
<feature type="domain" description="BPL/LPL catalytic" evidence="7">
    <location>
        <begin position="29"/>
        <end position="203"/>
    </location>
</feature>
<dbReference type="OrthoDB" id="9807064at2"/>
<dbReference type="InterPro" id="IPR004408">
    <property type="entry name" value="Biotin_CoA_COase_ligase"/>
</dbReference>
<accession>A0A518CQ24</accession>
<proteinExistence type="predicted"/>
<dbReference type="Pfam" id="PF03099">
    <property type="entry name" value="BPL_LplA_LipB"/>
    <property type="match status" value="1"/>
</dbReference>
<dbReference type="PROSITE" id="PS51733">
    <property type="entry name" value="BPL_LPL_CATALYTIC"/>
    <property type="match status" value="1"/>
</dbReference>
<dbReference type="KEGG" id="plon:Pla110_30730"/>
<dbReference type="CDD" id="cd16442">
    <property type="entry name" value="BPL"/>
    <property type="match status" value="1"/>
</dbReference>
<dbReference type="InterPro" id="IPR008988">
    <property type="entry name" value="Transcriptional_repressor_C"/>
</dbReference>
<dbReference type="Pfam" id="PF02237">
    <property type="entry name" value="BPL_C"/>
    <property type="match status" value="1"/>
</dbReference>
<dbReference type="InterPro" id="IPR004143">
    <property type="entry name" value="BPL_LPL_catalytic"/>
</dbReference>
<dbReference type="GO" id="GO:0005737">
    <property type="term" value="C:cytoplasm"/>
    <property type="evidence" value="ECO:0007669"/>
    <property type="project" value="TreeGrafter"/>
</dbReference>
<protein>
    <recommendedName>
        <fullName evidence="5">biotin--[biotin carboxyl-carrier protein] ligase</fullName>
        <ecNumber evidence="5">6.3.4.15</ecNumber>
    </recommendedName>
</protein>
<dbReference type="GO" id="GO:0004077">
    <property type="term" value="F:biotin--[biotin carboxyl-carrier protein] ligase activity"/>
    <property type="evidence" value="ECO:0007669"/>
    <property type="project" value="UniProtKB-EC"/>
</dbReference>
<dbReference type="EC" id="6.3.4.15" evidence="5"/>
<keyword evidence="1 8" id="KW-0436">Ligase</keyword>
<evidence type="ECO:0000256" key="1">
    <source>
        <dbReference type="ARBA" id="ARBA00022598"/>
    </source>
</evidence>
<dbReference type="AlphaFoldDB" id="A0A518CQ24"/>
<name>A0A518CQ24_9PLAN</name>
<keyword evidence="4" id="KW-0092">Biotin</keyword>
<sequence>MGSLVPDLNSFSALCLNQIQRETFINDVDFHQEIESTNTQAALLCKQKSTEPPTLILTERQTKGRGRGRNQWWAQAGCLTFSVIVDASNFTRPEHLPLISLSTGWAIADLLEDYSPTQVVQLKWPNDVYMGTRKICGILTEMPSPDRVIVGIGLNVNNSFHTAPDQLKERATSLFDQVGDEYPLTTILIDLLKQLEQTWTRLAHNDLSFIERWSHRCLLTGRTITHEMGDQQTIGLCQGIDKSGALLLRTEHKVERLIGGTIVAF</sequence>
<dbReference type="EMBL" id="CP036281">
    <property type="protein sequence ID" value="QDU81332.1"/>
    <property type="molecule type" value="Genomic_DNA"/>
</dbReference>
<evidence type="ECO:0000313" key="9">
    <source>
        <dbReference type="Proteomes" id="UP000317178"/>
    </source>
</evidence>
<dbReference type="InterPro" id="IPR045864">
    <property type="entry name" value="aa-tRNA-synth_II/BPL/LPL"/>
</dbReference>
<comment type="catalytic activity">
    <reaction evidence="6">
        <text>biotin + L-lysyl-[protein] + ATP = N(6)-biotinyl-L-lysyl-[protein] + AMP + diphosphate + H(+)</text>
        <dbReference type="Rhea" id="RHEA:11756"/>
        <dbReference type="Rhea" id="RHEA-COMP:9752"/>
        <dbReference type="Rhea" id="RHEA-COMP:10505"/>
        <dbReference type="ChEBI" id="CHEBI:15378"/>
        <dbReference type="ChEBI" id="CHEBI:29969"/>
        <dbReference type="ChEBI" id="CHEBI:30616"/>
        <dbReference type="ChEBI" id="CHEBI:33019"/>
        <dbReference type="ChEBI" id="CHEBI:57586"/>
        <dbReference type="ChEBI" id="CHEBI:83144"/>
        <dbReference type="ChEBI" id="CHEBI:456215"/>
        <dbReference type="EC" id="6.3.4.15"/>
    </reaction>
</comment>
<keyword evidence="9" id="KW-1185">Reference proteome</keyword>
<dbReference type="Gene3D" id="3.30.930.10">
    <property type="entry name" value="Bira Bifunctional Protein, Domain 2"/>
    <property type="match status" value="1"/>
</dbReference>
<dbReference type="Gene3D" id="2.30.30.100">
    <property type="match status" value="1"/>
</dbReference>
<gene>
    <name evidence="8" type="primary">birA</name>
    <name evidence="8" type="ORF">Pla110_30730</name>
</gene>
<keyword evidence="3" id="KW-0067">ATP-binding</keyword>
<dbReference type="RefSeq" id="WP_144996584.1">
    <property type="nucleotide sequence ID" value="NZ_CP036281.1"/>
</dbReference>